<name>A0A9W8A0Y5_9FUNG</name>
<keyword evidence="2" id="KW-1185">Reference proteome</keyword>
<protein>
    <submittedName>
        <fullName evidence="1">Uncharacterized protein</fullName>
    </submittedName>
</protein>
<gene>
    <name evidence="1" type="ORF">H4219_004069</name>
</gene>
<proteinExistence type="predicted"/>
<dbReference type="AlphaFoldDB" id="A0A9W8A0Y5"/>
<dbReference type="EMBL" id="JANBPU010000124">
    <property type="protein sequence ID" value="KAJ1915909.1"/>
    <property type="molecule type" value="Genomic_DNA"/>
</dbReference>
<sequence length="259" mass="29171">MQRSPSTTKPLGNGRYIMNSIMNVSRSFLGLDVDEEASKRLAEHLSQLKEIFISNGIKDKVLSFNVERYKISGPSSNQIPKHFIKLVNKTHYEQLEVAINHLESAETSLGDKNNRTIKLRDYFDSAYHLYNGVVNVDSIFDIWVASNPEIPRDEMSTWNTFIGRFLIKVDAFGKLFLENIHKLGDGTDSASNGASPNEIVRAGGQYENAVTAEGLYAWKWKVGDILANILKVLNEKQGLLKDSEPAEVNTTGRFLRNFD</sequence>
<reference evidence="1" key="1">
    <citation type="submission" date="2022-07" db="EMBL/GenBank/DDBJ databases">
        <title>Phylogenomic reconstructions and comparative analyses of Kickxellomycotina fungi.</title>
        <authorList>
            <person name="Reynolds N.K."/>
            <person name="Stajich J.E."/>
            <person name="Barry K."/>
            <person name="Grigoriev I.V."/>
            <person name="Crous P."/>
            <person name="Smith M.E."/>
        </authorList>
    </citation>
    <scope>NUCLEOTIDE SEQUENCE</scope>
    <source>
        <strain evidence="1">NBRC 100468</strain>
    </source>
</reference>
<evidence type="ECO:0000313" key="1">
    <source>
        <dbReference type="EMBL" id="KAJ1915909.1"/>
    </source>
</evidence>
<dbReference type="Proteomes" id="UP001150538">
    <property type="component" value="Unassembled WGS sequence"/>
</dbReference>
<evidence type="ECO:0000313" key="2">
    <source>
        <dbReference type="Proteomes" id="UP001150538"/>
    </source>
</evidence>
<accession>A0A9W8A0Y5</accession>
<organism evidence="1 2">
    <name type="scientific">Mycoemilia scoparia</name>
    <dbReference type="NCBI Taxonomy" id="417184"/>
    <lineage>
        <taxon>Eukaryota</taxon>
        <taxon>Fungi</taxon>
        <taxon>Fungi incertae sedis</taxon>
        <taxon>Zoopagomycota</taxon>
        <taxon>Kickxellomycotina</taxon>
        <taxon>Kickxellomycetes</taxon>
        <taxon>Kickxellales</taxon>
        <taxon>Kickxellaceae</taxon>
        <taxon>Mycoemilia</taxon>
    </lineage>
</organism>
<comment type="caution">
    <text evidence="1">The sequence shown here is derived from an EMBL/GenBank/DDBJ whole genome shotgun (WGS) entry which is preliminary data.</text>
</comment>